<evidence type="ECO:0000256" key="2">
    <source>
        <dbReference type="ARBA" id="ARBA00022475"/>
    </source>
</evidence>
<dbReference type="InterPro" id="IPR006685">
    <property type="entry name" value="MscS_channel_2nd"/>
</dbReference>
<feature type="transmembrane region" description="Helical" evidence="10">
    <location>
        <begin position="103"/>
        <end position="127"/>
    </location>
</feature>
<dbReference type="GO" id="GO:0071470">
    <property type="term" value="P:cellular response to osmotic stress"/>
    <property type="evidence" value="ECO:0007669"/>
    <property type="project" value="InterPro"/>
</dbReference>
<evidence type="ECO:0000256" key="9">
    <source>
        <dbReference type="ARBA" id="ARBA00093659"/>
    </source>
</evidence>
<gene>
    <name evidence="12" type="ORF">NV36_10075</name>
</gene>
<evidence type="ECO:0000256" key="7">
    <source>
        <dbReference type="ARBA" id="ARBA00023136"/>
    </source>
</evidence>
<sequence>MDYKKEISCFFFDYFIDWGLSETFSKYLNAFVLGVIVLVLVFLADMLVRKVLRNLAAYISKSSKTNFDDLLIKNRVPRRLAHILPLYLLIGALPFVLDDFLELQHVFSVILNLIGIILALRIIRALLHTLRDYFKTIPGLRDKPIDSYIQVFMIFAWVFTIFYAISLITPVSLGQALGTFGAASAIILLIFKDTILGFVASIQVAINDMVRIGDWITFEKYGADGDVVEINLATVKVQNFDMTITTIPTYALISDSFKNWRGMTDSPGRRIKRSLYIKQDSIKFLTDEDIQRFKRIGLITDYLTNMEEKLARINERDDSDKSIQINGSNLTNVGLFRKYMETYIQNHSAIHKEMLLMCRQLAPTPQGIPLEVYCFSKDKKWENYEYIIADLFDHFLAAVPYFDLELFEYPSSPNRDNFIDVSQ</sequence>
<evidence type="ECO:0000256" key="10">
    <source>
        <dbReference type="SAM" id="Phobius"/>
    </source>
</evidence>
<dbReference type="SUPFAM" id="SSF50182">
    <property type="entry name" value="Sm-like ribonucleoproteins"/>
    <property type="match status" value="1"/>
</dbReference>
<keyword evidence="4 10" id="KW-0812">Transmembrane</keyword>
<evidence type="ECO:0000256" key="4">
    <source>
        <dbReference type="ARBA" id="ARBA00022692"/>
    </source>
</evidence>
<dbReference type="GO" id="GO:0008381">
    <property type="term" value="F:mechanosensitive monoatomic ion channel activity"/>
    <property type="evidence" value="ECO:0007669"/>
    <property type="project" value="InterPro"/>
</dbReference>
<dbReference type="PATRIC" id="fig|1300343.5.peg.899"/>
<dbReference type="KEGG" id="ddo:I597_0888"/>
<protein>
    <recommendedName>
        <fullName evidence="8">Mechanosensing system component YbdG</fullName>
    </recommendedName>
    <alternativeName>
        <fullName evidence="9">Mechanosensitive channel homolog YbdG</fullName>
    </alternativeName>
</protein>
<evidence type="ECO:0000256" key="6">
    <source>
        <dbReference type="ARBA" id="ARBA00023016"/>
    </source>
</evidence>
<keyword evidence="5 10" id="KW-1133">Transmembrane helix</keyword>
<feature type="domain" description="Mechanosensitive ion channel MscS" evidence="11">
    <location>
        <begin position="193"/>
        <end position="261"/>
    </location>
</feature>
<dbReference type="PANTHER" id="PTHR30414:SF0">
    <property type="entry name" value="MINICONDUCTANCE MECHANOSENSITIVE CHANNEL YBDG"/>
    <property type="match status" value="1"/>
</dbReference>
<feature type="transmembrane region" description="Helical" evidence="10">
    <location>
        <begin position="148"/>
        <end position="168"/>
    </location>
</feature>
<dbReference type="InterPro" id="IPR030192">
    <property type="entry name" value="YbdG"/>
</dbReference>
<keyword evidence="3" id="KW-0997">Cell inner membrane</keyword>
<evidence type="ECO:0000256" key="8">
    <source>
        <dbReference type="ARBA" id="ARBA00093630"/>
    </source>
</evidence>
<feature type="transmembrane region" description="Helical" evidence="10">
    <location>
        <begin position="180"/>
        <end position="202"/>
    </location>
</feature>
<dbReference type="AlphaFoldDB" id="A0A0A2GV70"/>
<dbReference type="InterPro" id="IPR023408">
    <property type="entry name" value="MscS_beta-dom_sf"/>
</dbReference>
<dbReference type="Pfam" id="PF00924">
    <property type="entry name" value="MS_channel_2nd"/>
    <property type="match status" value="1"/>
</dbReference>
<keyword evidence="2" id="KW-1003">Cell membrane</keyword>
<reference evidence="12 13" key="1">
    <citation type="submission" date="2014-10" db="EMBL/GenBank/DDBJ databases">
        <title>Draft genome sequence of the proteorhodopsin-containing marine bacterium Dokdonia donghaensis.</title>
        <authorList>
            <person name="Gomez-Consarnau L."/>
            <person name="Gonzalez J.M."/>
            <person name="Riedel T."/>
            <person name="Jaenicke S."/>
            <person name="Wagner-Doebler I."/>
            <person name="Fuhrman J.A."/>
        </authorList>
    </citation>
    <scope>NUCLEOTIDE SEQUENCE [LARGE SCALE GENOMIC DNA]</scope>
    <source>
        <strain evidence="12 13">DSW-1</strain>
    </source>
</reference>
<keyword evidence="6" id="KW-0346">Stress response</keyword>
<dbReference type="RefSeq" id="WP_035326832.1">
    <property type="nucleotide sequence ID" value="NZ_CP015125.1"/>
</dbReference>
<evidence type="ECO:0000256" key="1">
    <source>
        <dbReference type="ARBA" id="ARBA00004429"/>
    </source>
</evidence>
<evidence type="ECO:0000313" key="13">
    <source>
        <dbReference type="Proteomes" id="UP000030140"/>
    </source>
</evidence>
<evidence type="ECO:0000259" key="11">
    <source>
        <dbReference type="Pfam" id="PF00924"/>
    </source>
</evidence>
<dbReference type="Gene3D" id="2.30.30.60">
    <property type="match status" value="1"/>
</dbReference>
<dbReference type="GO" id="GO:0005886">
    <property type="term" value="C:plasma membrane"/>
    <property type="evidence" value="ECO:0007669"/>
    <property type="project" value="UniProtKB-SubCell"/>
</dbReference>
<feature type="transmembrane region" description="Helical" evidence="10">
    <location>
        <begin position="80"/>
        <end position="97"/>
    </location>
</feature>
<evidence type="ECO:0000256" key="5">
    <source>
        <dbReference type="ARBA" id="ARBA00022989"/>
    </source>
</evidence>
<dbReference type="EMBL" id="JSAQ01000001">
    <property type="protein sequence ID" value="KGO07147.1"/>
    <property type="molecule type" value="Genomic_DNA"/>
</dbReference>
<dbReference type="Proteomes" id="UP000030140">
    <property type="component" value="Unassembled WGS sequence"/>
</dbReference>
<organism evidence="12 13">
    <name type="scientific">Dokdonia donghaensis DSW-1</name>
    <dbReference type="NCBI Taxonomy" id="1300343"/>
    <lineage>
        <taxon>Bacteria</taxon>
        <taxon>Pseudomonadati</taxon>
        <taxon>Bacteroidota</taxon>
        <taxon>Flavobacteriia</taxon>
        <taxon>Flavobacteriales</taxon>
        <taxon>Flavobacteriaceae</taxon>
        <taxon>Dokdonia</taxon>
    </lineage>
</organism>
<comment type="caution">
    <text evidence="12">The sequence shown here is derived from an EMBL/GenBank/DDBJ whole genome shotgun (WGS) entry which is preliminary data.</text>
</comment>
<name>A0A0A2GV70_9FLAO</name>
<dbReference type="OrthoDB" id="9775207at2"/>
<dbReference type="PANTHER" id="PTHR30414">
    <property type="entry name" value="MINICONDUCTANCE MECHANOSENSITIVE CHANNEL YBDG"/>
    <property type="match status" value="1"/>
</dbReference>
<comment type="subcellular location">
    <subcellularLocation>
        <location evidence="1">Cell inner membrane</location>
        <topology evidence="1">Multi-pass membrane protein</topology>
    </subcellularLocation>
</comment>
<feature type="transmembrane region" description="Helical" evidence="10">
    <location>
        <begin position="27"/>
        <end position="48"/>
    </location>
</feature>
<dbReference type="FunFam" id="2.30.30.60:FF:000002">
    <property type="entry name" value="Mechanosensitive ion channel family protein"/>
    <property type="match status" value="1"/>
</dbReference>
<proteinExistence type="predicted"/>
<evidence type="ECO:0000313" key="12">
    <source>
        <dbReference type="EMBL" id="KGO07147.1"/>
    </source>
</evidence>
<dbReference type="InterPro" id="IPR010920">
    <property type="entry name" value="LSM_dom_sf"/>
</dbReference>
<keyword evidence="13" id="KW-1185">Reference proteome</keyword>
<keyword evidence="7 10" id="KW-0472">Membrane</keyword>
<accession>A0A0A2GV70</accession>
<evidence type="ECO:0000256" key="3">
    <source>
        <dbReference type="ARBA" id="ARBA00022519"/>
    </source>
</evidence>